<sequence>MPGTSPSAHRILPPTTRPAAHQTGSSLDYQRMPTQTGAVPDPDPTIVALRLSLRTRFLVQYPQLSSIGNIRADLASATGLSWDSPLPSPVWHIKNAPIMPQLLSIRHICLQLDVRHEKDGWNRTGLKPLSHLCQTSKAIHHISTPVLYAGFDGGDSDLQRSINFLRTISLRPELGELVQELRVLGFRSRVLDQSQKDVVQKAAARLGEGIPAWLELCPFEAVACLLIAQTPNLKALDIFLFRDAYVNKDFRPFSIFEDASAPVPWRASLPHLRQLSLGHGRNFSLDYFAGILQLTTGLTDLTLWSHLLKLPKTGLQCSSLMSFRSVTRLAVKDSLWIRSQLQSVVSRCLALERFHYQSRQGVRGDQVPGALRPRDLINMLRQYNHNNTLRSLYIDFEDPGYYMHYMDEDSLPIIWPDVTSVVESIAKFPFLKEKTNCEINSGIAMGNNIHSLESFQELPFEPEAGRLVPTTKA</sequence>
<protein>
    <recommendedName>
        <fullName evidence="4">F-box domain-containing protein</fullName>
    </recommendedName>
</protein>
<evidence type="ECO:0000256" key="1">
    <source>
        <dbReference type="SAM" id="MobiDB-lite"/>
    </source>
</evidence>
<reference evidence="2 3" key="1">
    <citation type="submission" date="2018-01" db="EMBL/GenBank/DDBJ databases">
        <title>Genome characterization of the sugarcane-associated fungus Trichoderma ghanense CCMA-1212 and their application in lignocelulose bioconversion.</title>
        <authorList>
            <person name="Steindorff A.S."/>
            <person name="Mendes T.D."/>
            <person name="Vilela E.S.D."/>
            <person name="Rodrigues D.S."/>
            <person name="Formighieri E.F."/>
            <person name="Melo I.S."/>
            <person name="Favaro L.C.L."/>
        </authorList>
    </citation>
    <scope>NUCLEOTIDE SEQUENCE [LARGE SCALE GENOMIC DNA]</scope>
    <source>
        <strain evidence="2 3">CCMA-1212</strain>
    </source>
</reference>
<dbReference type="RefSeq" id="XP_073561694.1">
    <property type="nucleotide sequence ID" value="XM_073700006.1"/>
</dbReference>
<name>A0ABY2HB89_9HYPO</name>
<organism evidence="2 3">
    <name type="scientific">Trichoderma ghanense</name>
    <dbReference type="NCBI Taxonomy" id="65468"/>
    <lineage>
        <taxon>Eukaryota</taxon>
        <taxon>Fungi</taxon>
        <taxon>Dikarya</taxon>
        <taxon>Ascomycota</taxon>
        <taxon>Pezizomycotina</taxon>
        <taxon>Sordariomycetes</taxon>
        <taxon>Hypocreomycetidae</taxon>
        <taxon>Hypocreales</taxon>
        <taxon>Hypocreaceae</taxon>
        <taxon>Trichoderma</taxon>
    </lineage>
</organism>
<dbReference type="GeneID" id="300574456"/>
<feature type="compositionally biased region" description="Polar residues" evidence="1">
    <location>
        <begin position="22"/>
        <end position="37"/>
    </location>
</feature>
<comment type="caution">
    <text evidence="2">The sequence shown here is derived from an EMBL/GenBank/DDBJ whole genome shotgun (WGS) entry which is preliminary data.</text>
</comment>
<evidence type="ECO:0000313" key="2">
    <source>
        <dbReference type="EMBL" id="TFB05493.1"/>
    </source>
</evidence>
<keyword evidence="3" id="KW-1185">Reference proteome</keyword>
<evidence type="ECO:0000313" key="3">
    <source>
        <dbReference type="Proteomes" id="UP001642720"/>
    </source>
</evidence>
<feature type="region of interest" description="Disordered" evidence="1">
    <location>
        <begin position="1"/>
        <end position="41"/>
    </location>
</feature>
<dbReference type="EMBL" id="PPTA01000003">
    <property type="protein sequence ID" value="TFB05493.1"/>
    <property type="molecule type" value="Genomic_DNA"/>
</dbReference>
<proteinExistence type="predicted"/>
<gene>
    <name evidence="2" type="ORF">CCMA1212_002627</name>
</gene>
<accession>A0ABY2HB89</accession>
<dbReference type="Proteomes" id="UP001642720">
    <property type="component" value="Unassembled WGS sequence"/>
</dbReference>
<evidence type="ECO:0008006" key="4">
    <source>
        <dbReference type="Google" id="ProtNLM"/>
    </source>
</evidence>